<evidence type="ECO:0000313" key="1">
    <source>
        <dbReference type="EMBL" id="MEP1061086.1"/>
    </source>
</evidence>
<keyword evidence="2" id="KW-1185">Reference proteome</keyword>
<evidence type="ECO:0000313" key="2">
    <source>
        <dbReference type="Proteomes" id="UP001476950"/>
    </source>
</evidence>
<proteinExistence type="predicted"/>
<sequence>MSKRDSRPYYQRKATHKGKKCNRGQPIFYEEVKQRITLTLTPIALEELKTLAIRRACSRSEVIEQWLRQSNSAND</sequence>
<dbReference type="Gene3D" id="1.10.1220.10">
    <property type="entry name" value="Met repressor-like"/>
    <property type="match status" value="1"/>
</dbReference>
<dbReference type="EMBL" id="JAMPLM010000026">
    <property type="protein sequence ID" value="MEP1061086.1"/>
    <property type="molecule type" value="Genomic_DNA"/>
</dbReference>
<dbReference type="CDD" id="cd21631">
    <property type="entry name" value="RHH_CopG_NikR-like"/>
    <property type="match status" value="1"/>
</dbReference>
<gene>
    <name evidence="1" type="ORF">NDI38_21885</name>
</gene>
<dbReference type="Proteomes" id="UP001476950">
    <property type="component" value="Unassembled WGS sequence"/>
</dbReference>
<accession>A0ABV0KPB2</accession>
<dbReference type="InterPro" id="IPR013321">
    <property type="entry name" value="Arc_rbn_hlx_hlx"/>
</dbReference>
<name>A0ABV0KPB2_9CYAN</name>
<organism evidence="1 2">
    <name type="scientific">Stenomitos frigidus AS-A4</name>
    <dbReference type="NCBI Taxonomy" id="2933935"/>
    <lineage>
        <taxon>Bacteria</taxon>
        <taxon>Bacillati</taxon>
        <taxon>Cyanobacteriota</taxon>
        <taxon>Cyanophyceae</taxon>
        <taxon>Leptolyngbyales</taxon>
        <taxon>Leptolyngbyaceae</taxon>
        <taxon>Stenomitos</taxon>
    </lineage>
</organism>
<reference evidence="1 2" key="1">
    <citation type="submission" date="2022-04" db="EMBL/GenBank/DDBJ databases">
        <title>Positive selection, recombination, and allopatry shape intraspecific diversity of widespread and dominant cyanobacteria.</title>
        <authorList>
            <person name="Wei J."/>
            <person name="Shu W."/>
            <person name="Hu C."/>
        </authorList>
    </citation>
    <scope>NUCLEOTIDE SEQUENCE [LARGE SCALE GENOMIC DNA]</scope>
    <source>
        <strain evidence="1 2">AS-A4</strain>
    </source>
</reference>
<dbReference type="RefSeq" id="WP_190449866.1">
    <property type="nucleotide sequence ID" value="NZ_JAMPLM010000026.1"/>
</dbReference>
<protein>
    <submittedName>
        <fullName evidence="1">Ribbon-helix-helix domain-containing protein</fullName>
    </submittedName>
</protein>
<comment type="caution">
    <text evidence="1">The sequence shown here is derived from an EMBL/GenBank/DDBJ whole genome shotgun (WGS) entry which is preliminary data.</text>
</comment>